<keyword evidence="7" id="KW-1185">Reference proteome</keyword>
<organism evidence="6 7">
    <name type="scientific">Crotalaria pallida</name>
    <name type="common">Smooth rattlebox</name>
    <name type="synonym">Crotalaria striata</name>
    <dbReference type="NCBI Taxonomy" id="3830"/>
    <lineage>
        <taxon>Eukaryota</taxon>
        <taxon>Viridiplantae</taxon>
        <taxon>Streptophyta</taxon>
        <taxon>Embryophyta</taxon>
        <taxon>Tracheophyta</taxon>
        <taxon>Spermatophyta</taxon>
        <taxon>Magnoliopsida</taxon>
        <taxon>eudicotyledons</taxon>
        <taxon>Gunneridae</taxon>
        <taxon>Pentapetalae</taxon>
        <taxon>rosids</taxon>
        <taxon>fabids</taxon>
        <taxon>Fabales</taxon>
        <taxon>Fabaceae</taxon>
        <taxon>Papilionoideae</taxon>
        <taxon>50 kb inversion clade</taxon>
        <taxon>genistoids sensu lato</taxon>
        <taxon>core genistoids</taxon>
        <taxon>Crotalarieae</taxon>
        <taxon>Crotalaria</taxon>
    </lineage>
</organism>
<comment type="subcellular location">
    <subcellularLocation>
        <location evidence="1">Nucleus</location>
    </subcellularLocation>
</comment>
<dbReference type="PANTHER" id="PTHR46058">
    <property type="entry name" value="PROTEIN BREVIS RADIX-LIKE 1"/>
    <property type="match status" value="1"/>
</dbReference>
<sequence length="253" mass="28783">MEMSKTSVKMFTCLPSSKKKTSKRREADHNNDDTPRANTKTLSAQIKDMALKVSNSFHIKPRTRSSSHISEGVQYPYMADVSASPTPHLDYGGFAHLGRSSETRHIGGSIQATSSRGELSDFQAPRHEASSISEIKEEDQVKSSEWMAEVEEGVNITFVSLPNGGNELRKLRFNREMFNQWQAQKWWDENRDKIVELYNIQRINRQDLNIAPTPTEHEIVEQPREASYPTLADTRDSRMSMSFRDWVQGGSSS</sequence>
<dbReference type="InterPro" id="IPR013591">
    <property type="entry name" value="Brevis_radix_dom"/>
</dbReference>
<evidence type="ECO:0000256" key="2">
    <source>
        <dbReference type="ARBA" id="ARBA00009057"/>
    </source>
</evidence>
<accession>A0AAN9F0C1</accession>
<evidence type="ECO:0000256" key="4">
    <source>
        <dbReference type="SAM" id="MobiDB-lite"/>
    </source>
</evidence>
<dbReference type="GO" id="GO:0005634">
    <property type="term" value="C:nucleus"/>
    <property type="evidence" value="ECO:0007669"/>
    <property type="project" value="UniProtKB-SubCell"/>
</dbReference>
<evidence type="ECO:0000256" key="3">
    <source>
        <dbReference type="ARBA" id="ARBA00023242"/>
    </source>
</evidence>
<evidence type="ECO:0000313" key="7">
    <source>
        <dbReference type="Proteomes" id="UP001372338"/>
    </source>
</evidence>
<name>A0AAN9F0C1_CROPI</name>
<comment type="similarity">
    <text evidence="2">Belongs to the BRX family.</text>
</comment>
<gene>
    <name evidence="6" type="ORF">RIF29_18927</name>
</gene>
<dbReference type="Proteomes" id="UP001372338">
    <property type="component" value="Unassembled WGS sequence"/>
</dbReference>
<dbReference type="Pfam" id="PF08381">
    <property type="entry name" value="BRX"/>
    <property type="match status" value="1"/>
</dbReference>
<feature type="compositionally biased region" description="Basic and acidic residues" evidence="4">
    <location>
        <begin position="24"/>
        <end position="35"/>
    </location>
</feature>
<dbReference type="InterPro" id="IPR044532">
    <property type="entry name" value="BRX-like"/>
</dbReference>
<feature type="region of interest" description="Disordered" evidence="4">
    <location>
        <begin position="1"/>
        <end position="40"/>
    </location>
</feature>
<dbReference type="PROSITE" id="PS51514">
    <property type="entry name" value="BRX"/>
    <property type="match status" value="1"/>
</dbReference>
<feature type="region of interest" description="Disordered" evidence="4">
    <location>
        <begin position="104"/>
        <end position="138"/>
    </location>
</feature>
<protein>
    <recommendedName>
        <fullName evidence="5">BRX domain-containing protein</fullName>
    </recommendedName>
</protein>
<keyword evidence="3" id="KW-0539">Nucleus</keyword>
<dbReference type="EMBL" id="JAYWIO010000004">
    <property type="protein sequence ID" value="KAK7266284.1"/>
    <property type="molecule type" value="Genomic_DNA"/>
</dbReference>
<comment type="caution">
    <text evidence="6">The sequence shown here is derived from an EMBL/GenBank/DDBJ whole genome shotgun (WGS) entry which is preliminary data.</text>
</comment>
<dbReference type="PANTHER" id="PTHR46058:SF2">
    <property type="entry name" value="PROTEIN BREVIS RADIX-LIKE 3"/>
    <property type="match status" value="1"/>
</dbReference>
<evidence type="ECO:0000313" key="6">
    <source>
        <dbReference type="EMBL" id="KAK7266284.1"/>
    </source>
</evidence>
<evidence type="ECO:0000256" key="1">
    <source>
        <dbReference type="ARBA" id="ARBA00004123"/>
    </source>
</evidence>
<evidence type="ECO:0000259" key="5">
    <source>
        <dbReference type="PROSITE" id="PS51514"/>
    </source>
</evidence>
<feature type="domain" description="BRX" evidence="5">
    <location>
        <begin position="144"/>
        <end position="199"/>
    </location>
</feature>
<dbReference type="AlphaFoldDB" id="A0AAN9F0C1"/>
<proteinExistence type="inferred from homology"/>
<reference evidence="6 7" key="1">
    <citation type="submission" date="2024-01" db="EMBL/GenBank/DDBJ databases">
        <title>The genomes of 5 underutilized Papilionoideae crops provide insights into root nodulation and disease resistanc.</title>
        <authorList>
            <person name="Yuan L."/>
        </authorList>
    </citation>
    <scope>NUCLEOTIDE SEQUENCE [LARGE SCALE GENOMIC DNA]</scope>
    <source>
        <strain evidence="6">ZHUSHIDOU_FW_LH</strain>
        <tissue evidence="6">Leaf</tissue>
    </source>
</reference>
<feature type="compositionally biased region" description="Basic and acidic residues" evidence="4">
    <location>
        <begin position="124"/>
        <end position="138"/>
    </location>
</feature>